<dbReference type="Proteomes" id="UP001074726">
    <property type="component" value="Unassembled WGS sequence"/>
</dbReference>
<dbReference type="InterPro" id="IPR002104">
    <property type="entry name" value="Integrase_catalytic"/>
</dbReference>
<dbReference type="SUPFAM" id="SSF56349">
    <property type="entry name" value="DNA breaking-rejoining enzymes"/>
    <property type="match status" value="1"/>
</dbReference>
<evidence type="ECO:0000256" key="1">
    <source>
        <dbReference type="ARBA" id="ARBA00008857"/>
    </source>
</evidence>
<dbReference type="PROSITE" id="PS51898">
    <property type="entry name" value="TYR_RECOMBINASE"/>
    <property type="match status" value="1"/>
</dbReference>
<evidence type="ECO:0000259" key="5">
    <source>
        <dbReference type="PROSITE" id="PS51898"/>
    </source>
</evidence>
<evidence type="ECO:0000259" key="6">
    <source>
        <dbReference type="PROSITE" id="PS51900"/>
    </source>
</evidence>
<organism evidence="7 8">
    <name type="scientific">Nocardioides pini</name>
    <dbReference type="NCBI Taxonomy" id="2975053"/>
    <lineage>
        <taxon>Bacteria</taxon>
        <taxon>Bacillati</taxon>
        <taxon>Actinomycetota</taxon>
        <taxon>Actinomycetes</taxon>
        <taxon>Propionibacteriales</taxon>
        <taxon>Nocardioidaceae</taxon>
        <taxon>Nocardioides</taxon>
    </lineage>
</organism>
<evidence type="ECO:0000256" key="2">
    <source>
        <dbReference type="ARBA" id="ARBA00023125"/>
    </source>
</evidence>
<dbReference type="RefSeq" id="WP_268110730.1">
    <property type="nucleotide sequence ID" value="NZ_JAPPUX010000002.1"/>
</dbReference>
<dbReference type="Gene3D" id="1.10.150.130">
    <property type="match status" value="1"/>
</dbReference>
<keyword evidence="8" id="KW-1185">Reference proteome</keyword>
<name>A0ABT4CAQ1_9ACTN</name>
<dbReference type="InterPro" id="IPR011010">
    <property type="entry name" value="DNA_brk_join_enz"/>
</dbReference>
<dbReference type="Gene3D" id="1.10.443.10">
    <property type="entry name" value="Intergrase catalytic core"/>
    <property type="match status" value="1"/>
</dbReference>
<dbReference type="InterPro" id="IPR010998">
    <property type="entry name" value="Integrase_recombinase_N"/>
</dbReference>
<feature type="domain" description="Tyr recombinase" evidence="5">
    <location>
        <begin position="141"/>
        <end position="346"/>
    </location>
</feature>
<gene>
    <name evidence="7" type="ORF">NYO98_06445</name>
</gene>
<protein>
    <submittedName>
        <fullName evidence="7">Site-specific integrase</fullName>
    </submittedName>
</protein>
<dbReference type="Pfam" id="PF00589">
    <property type="entry name" value="Phage_integrase"/>
    <property type="match status" value="1"/>
</dbReference>
<dbReference type="InterPro" id="IPR050090">
    <property type="entry name" value="Tyrosine_recombinase_XerCD"/>
</dbReference>
<dbReference type="InterPro" id="IPR013762">
    <property type="entry name" value="Integrase-like_cat_sf"/>
</dbReference>
<comment type="caution">
    <text evidence="7">The sequence shown here is derived from an EMBL/GenBank/DDBJ whole genome shotgun (WGS) entry which is preliminary data.</text>
</comment>
<evidence type="ECO:0000256" key="3">
    <source>
        <dbReference type="ARBA" id="ARBA00023172"/>
    </source>
</evidence>
<evidence type="ECO:0000313" key="7">
    <source>
        <dbReference type="EMBL" id="MCY4725911.1"/>
    </source>
</evidence>
<reference evidence="7" key="1">
    <citation type="submission" date="2022-08" db="EMBL/GenBank/DDBJ databases">
        <title>Genome sequencing of Nocardioides sp. STR2.</title>
        <authorList>
            <person name="So Y."/>
        </authorList>
    </citation>
    <scope>NUCLEOTIDE SEQUENCE</scope>
    <source>
        <strain evidence="7">STR2</strain>
    </source>
</reference>
<dbReference type="PANTHER" id="PTHR30349:SF64">
    <property type="entry name" value="PROPHAGE INTEGRASE INTD-RELATED"/>
    <property type="match status" value="1"/>
</dbReference>
<dbReference type="EMBL" id="JAPPUX010000002">
    <property type="protein sequence ID" value="MCY4725911.1"/>
    <property type="molecule type" value="Genomic_DNA"/>
</dbReference>
<evidence type="ECO:0000313" key="8">
    <source>
        <dbReference type="Proteomes" id="UP001074726"/>
    </source>
</evidence>
<accession>A0ABT4CAQ1</accession>
<feature type="domain" description="Core-binding (CB)" evidence="6">
    <location>
        <begin position="38"/>
        <end position="120"/>
    </location>
</feature>
<dbReference type="PANTHER" id="PTHR30349">
    <property type="entry name" value="PHAGE INTEGRASE-RELATED"/>
    <property type="match status" value="1"/>
</dbReference>
<keyword evidence="2 4" id="KW-0238">DNA-binding</keyword>
<dbReference type="InterPro" id="IPR044068">
    <property type="entry name" value="CB"/>
</dbReference>
<dbReference type="PROSITE" id="PS51900">
    <property type="entry name" value="CB"/>
    <property type="match status" value="1"/>
</dbReference>
<keyword evidence="3" id="KW-0233">DNA recombination</keyword>
<comment type="similarity">
    <text evidence="1">Belongs to the 'phage' integrase family.</text>
</comment>
<evidence type="ECO:0000256" key="4">
    <source>
        <dbReference type="PROSITE-ProRule" id="PRU01248"/>
    </source>
</evidence>
<proteinExistence type="inferred from homology"/>
<sequence length="362" mass="39628">MTRQVTATGTTGAAAERALRQKLVDRRAPTQQGITADTTMTKLAAHWLAFLREEGRIEATTVNEYERVLANVVLPELGGLRLRELTTSRLDVFLVRLRSISTSRQRKAKVVLSAMLGLAVRHDALTVNLVQQTSRVHRQRSEPRSLTLADLVGVREALRAWAAKERPGPKASSDLADIIDLMLATGARIGEVLAVRWADVELNATRPSLTIKGTIKTEAGKGTYRKASPKSDASVRTVVLPGFAIAVLERRRASAPGDPNAPVFPTRNGTWQQVNNVERRWRQVRKDTGLEWVTPHTFRKTVATLIAERVDAETASQQLGHSSPAITREFYISKPAIAADVAHVLDELAASPDPGTGRILGE</sequence>
<dbReference type="CDD" id="cd01189">
    <property type="entry name" value="INT_ICEBs1_C_like"/>
    <property type="match status" value="1"/>
</dbReference>